<dbReference type="EMBL" id="BGZK01000332">
    <property type="protein sequence ID" value="GBP37371.1"/>
    <property type="molecule type" value="Genomic_DNA"/>
</dbReference>
<proteinExistence type="predicted"/>
<keyword evidence="2" id="KW-1185">Reference proteome</keyword>
<name>A0A4C1VES9_EUMVA</name>
<evidence type="ECO:0000313" key="2">
    <source>
        <dbReference type="Proteomes" id="UP000299102"/>
    </source>
</evidence>
<organism evidence="1 2">
    <name type="scientific">Eumeta variegata</name>
    <name type="common">Bagworm moth</name>
    <name type="synonym">Eumeta japonica</name>
    <dbReference type="NCBI Taxonomy" id="151549"/>
    <lineage>
        <taxon>Eukaryota</taxon>
        <taxon>Metazoa</taxon>
        <taxon>Ecdysozoa</taxon>
        <taxon>Arthropoda</taxon>
        <taxon>Hexapoda</taxon>
        <taxon>Insecta</taxon>
        <taxon>Pterygota</taxon>
        <taxon>Neoptera</taxon>
        <taxon>Endopterygota</taxon>
        <taxon>Lepidoptera</taxon>
        <taxon>Glossata</taxon>
        <taxon>Ditrysia</taxon>
        <taxon>Tineoidea</taxon>
        <taxon>Psychidae</taxon>
        <taxon>Oiketicinae</taxon>
        <taxon>Eumeta</taxon>
    </lineage>
</organism>
<protein>
    <submittedName>
        <fullName evidence="1">Uncharacterized protein</fullName>
    </submittedName>
</protein>
<comment type="caution">
    <text evidence="1">The sequence shown here is derived from an EMBL/GenBank/DDBJ whole genome shotgun (WGS) entry which is preliminary data.</text>
</comment>
<evidence type="ECO:0000313" key="1">
    <source>
        <dbReference type="EMBL" id="GBP37371.1"/>
    </source>
</evidence>
<gene>
    <name evidence="1" type="ORF">EVAR_22833_1</name>
</gene>
<dbReference type="AlphaFoldDB" id="A0A4C1VES9"/>
<sequence length="96" mass="11023">MFDLVVEDLYEFHRNIASLLERSLYGRPVTPIRELLKPPPTITGIRCQSRTLIPLLMKAVVNSAQPAPKQRPGFMVQYLQSEVIKRWECVALITET</sequence>
<accession>A0A4C1VES9</accession>
<dbReference type="Proteomes" id="UP000299102">
    <property type="component" value="Unassembled WGS sequence"/>
</dbReference>
<reference evidence="1 2" key="1">
    <citation type="journal article" date="2019" name="Commun. Biol.">
        <title>The bagworm genome reveals a unique fibroin gene that provides high tensile strength.</title>
        <authorList>
            <person name="Kono N."/>
            <person name="Nakamura H."/>
            <person name="Ohtoshi R."/>
            <person name="Tomita M."/>
            <person name="Numata K."/>
            <person name="Arakawa K."/>
        </authorList>
    </citation>
    <scope>NUCLEOTIDE SEQUENCE [LARGE SCALE GENOMIC DNA]</scope>
</reference>